<evidence type="ECO:0000313" key="2">
    <source>
        <dbReference type="Proteomes" id="UP001153636"/>
    </source>
</evidence>
<gene>
    <name evidence="1" type="ORF">PSYICH_LOCUS9682</name>
</gene>
<accession>A0A9P0GF25</accession>
<name>A0A9P0GF25_9CUCU</name>
<proteinExistence type="predicted"/>
<protein>
    <submittedName>
        <fullName evidence="1">Uncharacterized protein</fullName>
    </submittedName>
</protein>
<dbReference type="OrthoDB" id="6769633at2759"/>
<evidence type="ECO:0000313" key="1">
    <source>
        <dbReference type="EMBL" id="CAH1108516.1"/>
    </source>
</evidence>
<dbReference type="EMBL" id="OV651815">
    <property type="protein sequence ID" value="CAH1108516.1"/>
    <property type="molecule type" value="Genomic_DNA"/>
</dbReference>
<keyword evidence="2" id="KW-1185">Reference proteome</keyword>
<dbReference type="AlphaFoldDB" id="A0A9P0GF25"/>
<sequence length="144" mass="16312">MVTSTCAEAQLQPLMDVTVRRLSEYLEEVLITLKEKERDCLTIISKWGCDGSQQSQFKQKLESDIDSDSSIFQSCFVPFQLVSGDKNEKVLWNNLTPSSPRFCQPIRFRFIKETNDVTEEEITHVKSAITSLVPTEVDLGGKSC</sequence>
<reference evidence="1" key="1">
    <citation type="submission" date="2022-01" db="EMBL/GenBank/DDBJ databases">
        <authorList>
            <person name="King R."/>
        </authorList>
    </citation>
    <scope>NUCLEOTIDE SEQUENCE</scope>
</reference>
<organism evidence="1 2">
    <name type="scientific">Psylliodes chrysocephalus</name>
    <dbReference type="NCBI Taxonomy" id="3402493"/>
    <lineage>
        <taxon>Eukaryota</taxon>
        <taxon>Metazoa</taxon>
        <taxon>Ecdysozoa</taxon>
        <taxon>Arthropoda</taxon>
        <taxon>Hexapoda</taxon>
        <taxon>Insecta</taxon>
        <taxon>Pterygota</taxon>
        <taxon>Neoptera</taxon>
        <taxon>Endopterygota</taxon>
        <taxon>Coleoptera</taxon>
        <taxon>Polyphaga</taxon>
        <taxon>Cucujiformia</taxon>
        <taxon>Chrysomeloidea</taxon>
        <taxon>Chrysomelidae</taxon>
        <taxon>Galerucinae</taxon>
        <taxon>Alticini</taxon>
        <taxon>Psylliodes</taxon>
    </lineage>
</organism>
<dbReference type="Proteomes" id="UP001153636">
    <property type="component" value="Chromosome 3"/>
</dbReference>